<evidence type="ECO:0000256" key="1">
    <source>
        <dbReference type="ARBA" id="ARBA00004141"/>
    </source>
</evidence>
<feature type="transmembrane region" description="Helical" evidence="7">
    <location>
        <begin position="144"/>
        <end position="166"/>
    </location>
</feature>
<dbReference type="Proteomes" id="UP000516349">
    <property type="component" value="Chromosome"/>
</dbReference>
<feature type="compositionally biased region" description="Polar residues" evidence="6">
    <location>
        <begin position="410"/>
        <end position="424"/>
    </location>
</feature>
<keyword evidence="10" id="KW-1185">Reference proteome</keyword>
<dbReference type="EMBL" id="CP060244">
    <property type="protein sequence ID" value="QNT79228.1"/>
    <property type="molecule type" value="Genomic_DNA"/>
</dbReference>
<comment type="subcellular location">
    <subcellularLocation>
        <location evidence="1">Membrane</location>
        <topology evidence="1">Multi-pass membrane protein</topology>
    </subcellularLocation>
</comment>
<feature type="transmembrane region" description="Helical" evidence="7">
    <location>
        <begin position="12"/>
        <end position="31"/>
    </location>
</feature>
<reference evidence="9 10" key="1">
    <citation type="submission" date="2020-08" db="EMBL/GenBank/DDBJ databases">
        <title>Complete genome sequence of Entomobacter blattae G55GP.</title>
        <authorList>
            <person name="Poehlein A."/>
            <person name="Guzman J."/>
            <person name="Daniel R."/>
            <person name="Vilcinskas A."/>
        </authorList>
    </citation>
    <scope>NUCLEOTIDE SEQUENCE [LARGE SCALE GENOMIC DNA]</scope>
    <source>
        <strain evidence="9 10">G55GP</strain>
    </source>
</reference>
<feature type="transmembrane region" description="Helical" evidence="7">
    <location>
        <begin position="260"/>
        <end position="277"/>
    </location>
</feature>
<evidence type="ECO:0000256" key="6">
    <source>
        <dbReference type="SAM" id="MobiDB-lite"/>
    </source>
</evidence>
<evidence type="ECO:0000313" key="9">
    <source>
        <dbReference type="EMBL" id="QNT79228.1"/>
    </source>
</evidence>
<keyword evidence="5 7" id="KW-0472">Membrane</keyword>
<feature type="transmembrane region" description="Helical" evidence="7">
    <location>
        <begin position="320"/>
        <end position="343"/>
    </location>
</feature>
<dbReference type="Pfam" id="PF07690">
    <property type="entry name" value="MFS_1"/>
    <property type="match status" value="1"/>
</dbReference>
<dbReference type="AlphaFoldDB" id="A0A7H1NTW8"/>
<feature type="transmembrane region" description="Helical" evidence="7">
    <location>
        <begin position="236"/>
        <end position="254"/>
    </location>
</feature>
<accession>A0A7H1NTW8</accession>
<gene>
    <name evidence="9" type="primary">csbX_2</name>
    <name evidence="9" type="ORF">JGUZn3_20230</name>
</gene>
<dbReference type="InterPro" id="IPR011701">
    <property type="entry name" value="MFS"/>
</dbReference>
<feature type="region of interest" description="Disordered" evidence="6">
    <location>
        <begin position="410"/>
        <end position="430"/>
    </location>
</feature>
<dbReference type="GO" id="GO:0022857">
    <property type="term" value="F:transmembrane transporter activity"/>
    <property type="evidence" value="ECO:0007669"/>
    <property type="project" value="InterPro"/>
</dbReference>
<dbReference type="InterPro" id="IPR050930">
    <property type="entry name" value="MFS_Vesicular_Transporter"/>
</dbReference>
<name>A0A7H1NTW8_9PROT</name>
<feature type="domain" description="Major facilitator superfamily (MFS) profile" evidence="8">
    <location>
        <begin position="14"/>
        <end position="405"/>
    </location>
</feature>
<feature type="transmembrane region" description="Helical" evidence="7">
    <location>
        <begin position="355"/>
        <end position="377"/>
    </location>
</feature>
<feature type="transmembrane region" description="Helical" evidence="7">
    <location>
        <begin position="383"/>
        <end position="406"/>
    </location>
</feature>
<evidence type="ECO:0000256" key="2">
    <source>
        <dbReference type="ARBA" id="ARBA00022448"/>
    </source>
</evidence>
<keyword evidence="2" id="KW-0813">Transport</keyword>
<proteinExistence type="predicted"/>
<protein>
    <submittedName>
        <fullName evidence="9">Alpha-ketoglutarate permease</fullName>
    </submittedName>
</protein>
<evidence type="ECO:0000256" key="4">
    <source>
        <dbReference type="ARBA" id="ARBA00022989"/>
    </source>
</evidence>
<feature type="transmembrane region" description="Helical" evidence="7">
    <location>
        <begin position="172"/>
        <end position="192"/>
    </location>
</feature>
<evidence type="ECO:0000256" key="7">
    <source>
        <dbReference type="SAM" id="Phobius"/>
    </source>
</evidence>
<dbReference type="NCBIfam" id="TIGR00897">
    <property type="entry name" value="2A0118"/>
    <property type="match status" value="1"/>
</dbReference>
<feature type="transmembrane region" description="Helical" evidence="7">
    <location>
        <begin position="289"/>
        <end position="308"/>
    </location>
</feature>
<evidence type="ECO:0000259" key="8">
    <source>
        <dbReference type="PROSITE" id="PS50850"/>
    </source>
</evidence>
<dbReference type="SUPFAM" id="SSF103473">
    <property type="entry name" value="MFS general substrate transporter"/>
    <property type="match status" value="1"/>
</dbReference>
<dbReference type="GO" id="GO:0016020">
    <property type="term" value="C:membrane"/>
    <property type="evidence" value="ECO:0007669"/>
    <property type="project" value="UniProtKB-SubCell"/>
</dbReference>
<organism evidence="9 10">
    <name type="scientific">Entomobacter blattae</name>
    <dbReference type="NCBI Taxonomy" id="2762277"/>
    <lineage>
        <taxon>Bacteria</taxon>
        <taxon>Pseudomonadati</taxon>
        <taxon>Pseudomonadota</taxon>
        <taxon>Alphaproteobacteria</taxon>
        <taxon>Acetobacterales</taxon>
        <taxon>Acetobacteraceae</taxon>
        <taxon>Entomobacter</taxon>
    </lineage>
</organism>
<dbReference type="PANTHER" id="PTHR23506:SF23">
    <property type="entry name" value="GH10249P"/>
    <property type="match status" value="1"/>
</dbReference>
<feature type="transmembrane region" description="Helical" evidence="7">
    <location>
        <begin position="79"/>
        <end position="100"/>
    </location>
</feature>
<dbReference type="RefSeq" id="WP_238996808.1">
    <property type="nucleotide sequence ID" value="NZ_CP060244.1"/>
</dbReference>
<sequence>MVENFINKIFISPKLMLGYAGVMVFMMGEGLEQGWLSPYLIKNGLTIQDAALLFSIYGLMAAIASWFSGVLAEVFGARPVMLVGLSLFLVGSALFLSIGLPTNNLSMMLPTYALRGLGYPLFAYGFLVWVAYEAPTERLGSAVGMFWFVYSGGLSVLGVLYSSIALPFLGEIATLWSALVFVALGAVIALYLNRGGKKTDQEEKKASFSYLFKGITIAFEYPKVGLGGIVRTINTSAAYGFVVFMPTVMMNIGYSRTDWLHMYATLWFVNIVFNLLFGIISDKVGWRNIVMWFGCVGCAITTVLFYYVPQYFPQSHIPALIASGAYGACLAAFVPLSAIMPSLAPDNKGAAMSILNLGAGLSTFVGPAIVGIFIASLGATGVIWIYTGMYLFAAVLMIFITVPATLQRSPSFGQSSVMPTSGRNTEMLRG</sequence>
<dbReference type="InterPro" id="IPR004748">
    <property type="entry name" value="Polyol_permease-like"/>
</dbReference>
<dbReference type="KEGG" id="ebla:JGUZn3_20230"/>
<evidence type="ECO:0000256" key="3">
    <source>
        <dbReference type="ARBA" id="ARBA00022692"/>
    </source>
</evidence>
<dbReference type="CDD" id="cd17337">
    <property type="entry name" value="MFS_CsbX"/>
    <property type="match status" value="1"/>
</dbReference>
<dbReference type="InterPro" id="IPR020846">
    <property type="entry name" value="MFS_dom"/>
</dbReference>
<evidence type="ECO:0000256" key="5">
    <source>
        <dbReference type="ARBA" id="ARBA00023136"/>
    </source>
</evidence>
<dbReference type="InterPro" id="IPR036259">
    <property type="entry name" value="MFS_trans_sf"/>
</dbReference>
<feature type="transmembrane region" description="Helical" evidence="7">
    <location>
        <begin position="51"/>
        <end position="72"/>
    </location>
</feature>
<feature type="transmembrane region" description="Helical" evidence="7">
    <location>
        <begin position="112"/>
        <end position="132"/>
    </location>
</feature>
<dbReference type="Gene3D" id="1.20.1250.20">
    <property type="entry name" value="MFS general substrate transporter like domains"/>
    <property type="match status" value="2"/>
</dbReference>
<evidence type="ECO:0000313" key="10">
    <source>
        <dbReference type="Proteomes" id="UP000516349"/>
    </source>
</evidence>
<keyword evidence="3 7" id="KW-0812">Transmembrane</keyword>
<dbReference type="PANTHER" id="PTHR23506">
    <property type="entry name" value="GH10249P"/>
    <property type="match status" value="1"/>
</dbReference>
<keyword evidence="4 7" id="KW-1133">Transmembrane helix</keyword>
<dbReference type="PROSITE" id="PS50850">
    <property type="entry name" value="MFS"/>
    <property type="match status" value="1"/>
</dbReference>